<protein>
    <submittedName>
        <fullName evidence="1">Uncharacterized protein</fullName>
    </submittedName>
</protein>
<dbReference type="OrthoDB" id="3050604at2759"/>
<evidence type="ECO:0000313" key="1">
    <source>
        <dbReference type="EMBL" id="KAF7365643.1"/>
    </source>
</evidence>
<dbReference type="AlphaFoldDB" id="A0A8H6YR00"/>
<keyword evidence="2" id="KW-1185">Reference proteome</keyword>
<accession>A0A8H6YR00</accession>
<gene>
    <name evidence="1" type="ORF">MVEN_00437900</name>
</gene>
<reference evidence="1" key="1">
    <citation type="submission" date="2020-05" db="EMBL/GenBank/DDBJ databases">
        <title>Mycena genomes resolve the evolution of fungal bioluminescence.</title>
        <authorList>
            <person name="Tsai I.J."/>
        </authorList>
    </citation>
    <scope>NUCLEOTIDE SEQUENCE</scope>
    <source>
        <strain evidence="1">CCC161011</strain>
    </source>
</reference>
<comment type="caution">
    <text evidence="1">The sequence shown here is derived from an EMBL/GenBank/DDBJ whole genome shotgun (WGS) entry which is preliminary data.</text>
</comment>
<dbReference type="Proteomes" id="UP000620124">
    <property type="component" value="Unassembled WGS sequence"/>
</dbReference>
<proteinExistence type="predicted"/>
<dbReference type="EMBL" id="JACAZI010000003">
    <property type="protein sequence ID" value="KAF7365643.1"/>
    <property type="molecule type" value="Genomic_DNA"/>
</dbReference>
<name>A0A8H6YR00_9AGAR</name>
<organism evidence="1 2">
    <name type="scientific">Mycena venus</name>
    <dbReference type="NCBI Taxonomy" id="2733690"/>
    <lineage>
        <taxon>Eukaryota</taxon>
        <taxon>Fungi</taxon>
        <taxon>Dikarya</taxon>
        <taxon>Basidiomycota</taxon>
        <taxon>Agaricomycotina</taxon>
        <taxon>Agaricomycetes</taxon>
        <taxon>Agaricomycetidae</taxon>
        <taxon>Agaricales</taxon>
        <taxon>Marasmiineae</taxon>
        <taxon>Mycenaceae</taxon>
        <taxon>Mycena</taxon>
    </lineage>
</organism>
<evidence type="ECO:0000313" key="2">
    <source>
        <dbReference type="Proteomes" id="UP000620124"/>
    </source>
</evidence>
<sequence length="231" mass="25914">MDPNPSSQVIGSIPGPSSLTTFRNLIKRQVKLSDKSMVALDQFIQLRSTEEHDLFLFAHVLELLDITRKIERVDQWVISPTLSRKITTYSQVFMLSPQLSAYRGLKLPEHLLSGMRESNVAELPPDSDPVKVDLVVSKIGRQTTQAQNVTKSAVKTSLEPGSELENIAELAHKLISGTKIKATVQLYIRLAFIRFVMASYPGLTDDAFWLQVDECLDKNSKQCETQAELDQ</sequence>